<organism evidence="1 2">
    <name type="scientific">Jimgerdemannia flammicorona</name>
    <dbReference type="NCBI Taxonomy" id="994334"/>
    <lineage>
        <taxon>Eukaryota</taxon>
        <taxon>Fungi</taxon>
        <taxon>Fungi incertae sedis</taxon>
        <taxon>Mucoromycota</taxon>
        <taxon>Mucoromycotina</taxon>
        <taxon>Endogonomycetes</taxon>
        <taxon>Endogonales</taxon>
        <taxon>Endogonaceae</taxon>
        <taxon>Jimgerdemannia</taxon>
    </lineage>
</organism>
<comment type="caution">
    <text evidence="1">The sequence shown here is derived from an EMBL/GenBank/DDBJ whole genome shotgun (WGS) entry which is preliminary data.</text>
</comment>
<dbReference type="AlphaFoldDB" id="A0A433DBR2"/>
<accession>A0A433DBR2</accession>
<protein>
    <submittedName>
        <fullName evidence="1">Uncharacterized protein</fullName>
    </submittedName>
</protein>
<sequence length="103" mass="11087">MHVNQIASDVDGVDNRSVTTPLAIPLESIIQGDVTLASVCHVTRHLSDMHISLPTGGRPPRRRDIIAFVCPVWNRVRNIGFHPSGAPADVGDCGAQGRVLEMP</sequence>
<proteinExistence type="predicted"/>
<keyword evidence="2" id="KW-1185">Reference proteome</keyword>
<evidence type="ECO:0000313" key="1">
    <source>
        <dbReference type="EMBL" id="RUP48255.1"/>
    </source>
</evidence>
<dbReference type="Proteomes" id="UP000268093">
    <property type="component" value="Unassembled WGS sequence"/>
</dbReference>
<gene>
    <name evidence="1" type="ORF">BC936DRAFT_144785</name>
</gene>
<dbReference type="EMBL" id="RBNI01003531">
    <property type="protein sequence ID" value="RUP48255.1"/>
    <property type="molecule type" value="Genomic_DNA"/>
</dbReference>
<reference evidence="1 2" key="1">
    <citation type="journal article" date="2018" name="New Phytol.">
        <title>Phylogenomics of Endogonaceae and evolution of mycorrhizas within Mucoromycota.</title>
        <authorList>
            <person name="Chang Y."/>
            <person name="Desiro A."/>
            <person name="Na H."/>
            <person name="Sandor L."/>
            <person name="Lipzen A."/>
            <person name="Clum A."/>
            <person name="Barry K."/>
            <person name="Grigoriev I.V."/>
            <person name="Martin F.M."/>
            <person name="Stajich J.E."/>
            <person name="Smith M.E."/>
            <person name="Bonito G."/>
            <person name="Spatafora J.W."/>
        </authorList>
    </citation>
    <scope>NUCLEOTIDE SEQUENCE [LARGE SCALE GENOMIC DNA]</scope>
    <source>
        <strain evidence="1 2">GMNB39</strain>
    </source>
</reference>
<evidence type="ECO:0000313" key="2">
    <source>
        <dbReference type="Proteomes" id="UP000268093"/>
    </source>
</evidence>
<name>A0A433DBR2_9FUNG</name>